<keyword evidence="1" id="KW-1133">Transmembrane helix</keyword>
<comment type="caution">
    <text evidence="3">The sequence shown here is derived from an EMBL/GenBank/DDBJ whole genome shotgun (WGS) entry which is preliminary data.</text>
</comment>
<keyword evidence="1" id="KW-0812">Transmembrane</keyword>
<feature type="signal peptide" evidence="2">
    <location>
        <begin position="1"/>
        <end position="24"/>
    </location>
</feature>
<sequence>MEFSYSVHFLLLSALAFIQPTVEGVRPVYYNLGDDCAERRIVLPCQTGVAGRVGTMEFNKRPSDTSCQVKIVLDSASCESFGHSFIYFNVKSVDLLEDEVVDFHEHHRYHPNSSNIAPLDSILWVKTLSNNTTCNEGLPSSCEQVLTNDFSLNAEMRVTALTITYRTNSTSRVNSVRPLVMDFVVLTGSENGDDLWCPTLNGFVPRRQMCDASEDSDRVVCPSHQLNETFPEIDNVTMSNTRVVSTLQGSQWNPECRLISIELLIGIVFMFIAAVVLVVIFLIIAQYYRKIWESKKLVYSSGRISFGNSSATSSTVAFENQGYAPDYTGGAFHDTMQPADHESIAATTTIQPLPSSTSQSTMNIQTVARSPAGSLFSISDETWLNTTEA</sequence>
<name>A0A1D1VI71_RAMVA</name>
<feature type="chain" id="PRO_5008898451" description="CUB domain-containing protein" evidence="2">
    <location>
        <begin position="25"/>
        <end position="389"/>
    </location>
</feature>
<evidence type="ECO:0008006" key="5">
    <source>
        <dbReference type="Google" id="ProtNLM"/>
    </source>
</evidence>
<evidence type="ECO:0000256" key="1">
    <source>
        <dbReference type="SAM" id="Phobius"/>
    </source>
</evidence>
<feature type="transmembrane region" description="Helical" evidence="1">
    <location>
        <begin position="263"/>
        <end position="288"/>
    </location>
</feature>
<dbReference type="EMBL" id="BDGG01000007">
    <property type="protein sequence ID" value="GAV01357.1"/>
    <property type="molecule type" value="Genomic_DNA"/>
</dbReference>
<proteinExistence type="predicted"/>
<evidence type="ECO:0000313" key="3">
    <source>
        <dbReference type="EMBL" id="GAV01357.1"/>
    </source>
</evidence>
<dbReference type="AlphaFoldDB" id="A0A1D1VI71"/>
<evidence type="ECO:0000256" key="2">
    <source>
        <dbReference type="SAM" id="SignalP"/>
    </source>
</evidence>
<organism evidence="3 4">
    <name type="scientific">Ramazzottius varieornatus</name>
    <name type="common">Water bear</name>
    <name type="synonym">Tardigrade</name>
    <dbReference type="NCBI Taxonomy" id="947166"/>
    <lineage>
        <taxon>Eukaryota</taxon>
        <taxon>Metazoa</taxon>
        <taxon>Ecdysozoa</taxon>
        <taxon>Tardigrada</taxon>
        <taxon>Eutardigrada</taxon>
        <taxon>Parachela</taxon>
        <taxon>Hypsibioidea</taxon>
        <taxon>Ramazzottiidae</taxon>
        <taxon>Ramazzottius</taxon>
    </lineage>
</organism>
<gene>
    <name evidence="3" type="primary">RvY_12081-1</name>
    <name evidence="3" type="synonym">RvY_12081.1</name>
    <name evidence="3" type="ORF">RvY_12081</name>
</gene>
<reference evidence="3 4" key="1">
    <citation type="journal article" date="2016" name="Nat. Commun.">
        <title>Extremotolerant tardigrade genome and improved radiotolerance of human cultured cells by tardigrade-unique protein.</title>
        <authorList>
            <person name="Hashimoto T."/>
            <person name="Horikawa D.D."/>
            <person name="Saito Y."/>
            <person name="Kuwahara H."/>
            <person name="Kozuka-Hata H."/>
            <person name="Shin-I T."/>
            <person name="Minakuchi Y."/>
            <person name="Ohishi K."/>
            <person name="Motoyama A."/>
            <person name="Aizu T."/>
            <person name="Enomoto A."/>
            <person name="Kondo K."/>
            <person name="Tanaka S."/>
            <person name="Hara Y."/>
            <person name="Koshikawa S."/>
            <person name="Sagara H."/>
            <person name="Miura T."/>
            <person name="Yokobori S."/>
            <person name="Miyagawa K."/>
            <person name="Suzuki Y."/>
            <person name="Kubo T."/>
            <person name="Oyama M."/>
            <person name="Kohara Y."/>
            <person name="Fujiyama A."/>
            <person name="Arakawa K."/>
            <person name="Katayama T."/>
            <person name="Toyoda A."/>
            <person name="Kunieda T."/>
        </authorList>
    </citation>
    <scope>NUCLEOTIDE SEQUENCE [LARGE SCALE GENOMIC DNA]</scope>
    <source>
        <strain evidence="3 4">YOKOZUNA-1</strain>
    </source>
</reference>
<dbReference type="Proteomes" id="UP000186922">
    <property type="component" value="Unassembled WGS sequence"/>
</dbReference>
<protein>
    <recommendedName>
        <fullName evidence="5">CUB domain-containing protein</fullName>
    </recommendedName>
</protein>
<keyword evidence="4" id="KW-1185">Reference proteome</keyword>
<keyword evidence="2" id="KW-0732">Signal</keyword>
<evidence type="ECO:0000313" key="4">
    <source>
        <dbReference type="Proteomes" id="UP000186922"/>
    </source>
</evidence>
<accession>A0A1D1VI71</accession>
<keyword evidence="1" id="KW-0472">Membrane</keyword>